<evidence type="ECO:0000313" key="7">
    <source>
        <dbReference type="Proteomes" id="UP000695562"/>
    </source>
</evidence>
<feature type="coiled-coil region" evidence="3">
    <location>
        <begin position="800"/>
        <end position="830"/>
    </location>
</feature>
<keyword evidence="7" id="KW-1185">Reference proteome</keyword>
<gene>
    <name evidence="6" type="ORF">CYY_006729</name>
</gene>
<feature type="compositionally biased region" description="Polar residues" evidence="4">
    <location>
        <begin position="936"/>
        <end position="952"/>
    </location>
</feature>
<dbReference type="GO" id="GO:0051015">
    <property type="term" value="F:actin filament binding"/>
    <property type="evidence" value="ECO:0007669"/>
    <property type="project" value="InterPro"/>
</dbReference>
<dbReference type="AlphaFoldDB" id="A0A8J4V5I5"/>
<dbReference type="PROSITE" id="PS50021">
    <property type="entry name" value="CH"/>
    <property type="match status" value="2"/>
</dbReference>
<accession>A0A8J4V5I5</accession>
<feature type="compositionally biased region" description="Basic and acidic residues" evidence="4">
    <location>
        <begin position="977"/>
        <end position="1029"/>
    </location>
</feature>
<dbReference type="InterPro" id="IPR039959">
    <property type="entry name" value="Fimbrin/Plastin"/>
</dbReference>
<name>A0A8J4V5I5_9MYCE</name>
<sequence>MSGMGTLTSRKLVSMGSFKGESNIVHTYHDEEKQSLVEHVNFLLKEDKLLKSRIPIDPKSDIIFGSLKDGIILCKLINSIKPGTINESSVKMNMVKLNIFEMNVNLEACLRGAKSIGCSIINIGPVDFQEGKRHLILSILWQLVKIDLLNKVSKLASRVKAEILDLTESEKVDDLVADEILIRWVNHHLHEAGSDRKVSNFSTDIKDCEVYITLFNQLVPETVSMDLLQEQDLLKRSSTFLECLDRIQCKKFITASDIVNANGRLNIAFIAYIFNRFNQAREEEPVVPSEIIKIANEKIAINTQEIKSLEEQIDRYQEKHLEKLKVVEEIQQKLQETKQETKELEIQFQEKLVVYETKLDTQRTEYQSQIEQLEQQLLAIQETGLPSEEELNELIAQEQLEIKLIQESMESSSIVVEFNEIEKQSQENQIQIQQLKNVQEQYQQEIEQLKSQLEQEKDSTIQQLGGTQLVETKKKLEQVKQQASEIQSQITQLKTDEKVLSNTLDETKEDRKRISLAKKKIQDQLTRAKENTEKMVKTKVETQRNIDKTTRQVKDLQGDIDRLHNDKIYIQQQTSVLRVETIEAEEQLEEIKVEKKRLLVKKSEKQQDLLEVEMELDAVLVEKDILVQDTKAKHRETIFNMKRKYEMEKKEIKQETTEISEKLIVTANQLLKQEYETESEKRHLELLQLKNRDTARDIHFETIEKQVLEKETEKTVKESEKTSQLLAQEKKINQLLEEKNVQLYKEKSLLRQENNQAANEAFVINRENREIEQKVESINIETDQNLMMAQKIELLTIETEAENEIKKAELKDEKRRLKKTISSMVEQEKELLGKIESEMGQDLIRLKAQHDLLKQDIQEKMLASEDLELKQQRFNDRISKNDKEIDSVKAKIERREKETKKAKDEKMKLETLLSQAKGKIEDIKKAKDQFNKEVEVTSTKSKLLADNLSQASKTKKTAEQSKKELEDKLAQLASLKLDSEQSHKKKIEEMEAKRQQEREKLKSSSEKDHNRLREKLEKEFKEQEEDFIKKKQSQINRTAESISKLKKEGERIDQKIVSDKEEYQLQLERKKRKEDREKLKQQSQQQQPLDDGASKQQDIDIVE</sequence>
<keyword evidence="1" id="KW-0677">Repeat</keyword>
<dbReference type="PANTHER" id="PTHR19961:SF56">
    <property type="entry name" value="ACTIN BINDING PROTEIN"/>
    <property type="match status" value="1"/>
</dbReference>
<evidence type="ECO:0000256" key="1">
    <source>
        <dbReference type="ARBA" id="ARBA00022737"/>
    </source>
</evidence>
<feature type="compositionally biased region" description="Basic and acidic residues" evidence="4">
    <location>
        <begin position="1043"/>
        <end position="1063"/>
    </location>
</feature>
<dbReference type="GO" id="GO:0005884">
    <property type="term" value="C:actin filament"/>
    <property type="evidence" value="ECO:0007669"/>
    <property type="project" value="TreeGrafter"/>
</dbReference>
<dbReference type="CDD" id="cd21217">
    <property type="entry name" value="CH_PLS_FIM_rpt1"/>
    <property type="match status" value="1"/>
</dbReference>
<dbReference type="GO" id="GO:0051017">
    <property type="term" value="P:actin filament bundle assembly"/>
    <property type="evidence" value="ECO:0007669"/>
    <property type="project" value="InterPro"/>
</dbReference>
<dbReference type="PANTHER" id="PTHR19961">
    <property type="entry name" value="FIMBRIN/PLASTIN"/>
    <property type="match status" value="1"/>
</dbReference>
<dbReference type="InterPro" id="IPR001715">
    <property type="entry name" value="CH_dom"/>
</dbReference>
<dbReference type="GO" id="GO:0051639">
    <property type="term" value="P:actin filament network formation"/>
    <property type="evidence" value="ECO:0007669"/>
    <property type="project" value="TreeGrafter"/>
</dbReference>
<feature type="domain" description="Calponin-homology (CH)" evidence="5">
    <location>
        <begin position="175"/>
        <end position="278"/>
    </location>
</feature>
<dbReference type="SUPFAM" id="SSF47576">
    <property type="entry name" value="Calponin-homology domain, CH-domain"/>
    <property type="match status" value="1"/>
</dbReference>
<keyword evidence="3" id="KW-0175">Coiled coil</keyword>
<evidence type="ECO:0000256" key="2">
    <source>
        <dbReference type="ARBA" id="ARBA00023203"/>
    </source>
</evidence>
<feature type="coiled-coil region" evidence="3">
    <location>
        <begin position="726"/>
        <end position="760"/>
    </location>
</feature>
<keyword evidence="2" id="KW-0009">Actin-binding</keyword>
<evidence type="ECO:0000256" key="4">
    <source>
        <dbReference type="SAM" id="MobiDB-lite"/>
    </source>
</evidence>
<dbReference type="GO" id="GO:0032432">
    <property type="term" value="C:actin filament bundle"/>
    <property type="evidence" value="ECO:0007669"/>
    <property type="project" value="TreeGrafter"/>
</dbReference>
<evidence type="ECO:0000313" key="6">
    <source>
        <dbReference type="EMBL" id="KAF2071954.1"/>
    </source>
</evidence>
<dbReference type="InterPro" id="IPR036872">
    <property type="entry name" value="CH_dom_sf"/>
</dbReference>
<protein>
    <recommendedName>
        <fullName evidence="5">Calponin-homology (CH) domain-containing protein</fullName>
    </recommendedName>
</protein>
<dbReference type="OrthoDB" id="20627at2759"/>
<dbReference type="GO" id="GO:0005737">
    <property type="term" value="C:cytoplasm"/>
    <property type="evidence" value="ECO:0007669"/>
    <property type="project" value="TreeGrafter"/>
</dbReference>
<evidence type="ECO:0000256" key="3">
    <source>
        <dbReference type="SAM" id="Coils"/>
    </source>
</evidence>
<dbReference type="Gene3D" id="1.10.418.10">
    <property type="entry name" value="Calponin-like domain"/>
    <property type="match status" value="2"/>
</dbReference>
<feature type="domain" description="Calponin-homology (CH)" evidence="5">
    <location>
        <begin position="30"/>
        <end position="148"/>
    </location>
</feature>
<dbReference type="SMART" id="SM00033">
    <property type="entry name" value="CH"/>
    <property type="match status" value="2"/>
</dbReference>
<organism evidence="6 7">
    <name type="scientific">Polysphondylium violaceum</name>
    <dbReference type="NCBI Taxonomy" id="133409"/>
    <lineage>
        <taxon>Eukaryota</taxon>
        <taxon>Amoebozoa</taxon>
        <taxon>Evosea</taxon>
        <taxon>Eumycetozoa</taxon>
        <taxon>Dictyostelia</taxon>
        <taxon>Dictyosteliales</taxon>
        <taxon>Dictyosteliaceae</taxon>
        <taxon>Polysphondylium</taxon>
    </lineage>
</organism>
<proteinExistence type="predicted"/>
<evidence type="ECO:0000259" key="5">
    <source>
        <dbReference type="PROSITE" id="PS50021"/>
    </source>
</evidence>
<feature type="compositionally biased region" description="Basic and acidic residues" evidence="4">
    <location>
        <begin position="956"/>
        <end position="969"/>
    </location>
</feature>
<dbReference type="Proteomes" id="UP000695562">
    <property type="component" value="Unassembled WGS sequence"/>
</dbReference>
<dbReference type="Pfam" id="PF00307">
    <property type="entry name" value="CH"/>
    <property type="match status" value="2"/>
</dbReference>
<feature type="coiled-coil region" evidence="3">
    <location>
        <begin position="292"/>
        <end position="608"/>
    </location>
</feature>
<reference evidence="6" key="1">
    <citation type="submission" date="2020-01" db="EMBL/GenBank/DDBJ databases">
        <title>Development of genomics and gene disruption for Polysphondylium violaceum indicates a role for the polyketide synthase stlB in stalk morphogenesis.</title>
        <authorList>
            <person name="Narita B."/>
            <person name="Kawabe Y."/>
            <person name="Kin K."/>
            <person name="Saito T."/>
            <person name="Gibbs R."/>
            <person name="Kuspa A."/>
            <person name="Muzny D."/>
            <person name="Queller D."/>
            <person name="Richards S."/>
            <person name="Strassman J."/>
            <person name="Sucgang R."/>
            <person name="Worley K."/>
            <person name="Schaap P."/>
        </authorList>
    </citation>
    <scope>NUCLEOTIDE SEQUENCE</scope>
    <source>
        <strain evidence="6">QSvi11</strain>
    </source>
</reference>
<comment type="caution">
    <text evidence="6">The sequence shown here is derived from an EMBL/GenBank/DDBJ whole genome shotgun (WGS) entry which is preliminary data.</text>
</comment>
<feature type="region of interest" description="Disordered" evidence="4">
    <location>
        <begin position="934"/>
        <end position="1103"/>
    </location>
</feature>
<dbReference type="EMBL" id="AJWJ01000323">
    <property type="protein sequence ID" value="KAF2071954.1"/>
    <property type="molecule type" value="Genomic_DNA"/>
</dbReference>